<sequence>MLNSYSFPSPLNSHLFPCEVKFFPPFQFLPSPLRDNEKALKPSSSPSVSLFPFDCRKYLVRVIKKESRDIGMGKSGTSRTKSRQPVKHYKKLLSEIFPKSLNSVRNMSSLKML</sequence>
<organism evidence="1 2">
    <name type="scientific">Gossypium tomentosum</name>
    <name type="common">Hawaiian cotton</name>
    <name type="synonym">Gossypium sandvicense</name>
    <dbReference type="NCBI Taxonomy" id="34277"/>
    <lineage>
        <taxon>Eukaryota</taxon>
        <taxon>Viridiplantae</taxon>
        <taxon>Streptophyta</taxon>
        <taxon>Embryophyta</taxon>
        <taxon>Tracheophyta</taxon>
        <taxon>Spermatophyta</taxon>
        <taxon>Magnoliopsida</taxon>
        <taxon>eudicotyledons</taxon>
        <taxon>Gunneridae</taxon>
        <taxon>Pentapetalae</taxon>
        <taxon>rosids</taxon>
        <taxon>malvids</taxon>
        <taxon>Malvales</taxon>
        <taxon>Malvaceae</taxon>
        <taxon>Malvoideae</taxon>
        <taxon>Gossypium</taxon>
    </lineage>
</organism>
<dbReference type="AlphaFoldDB" id="A0A5D2R8X9"/>
<accession>A0A5D2R8X9</accession>
<name>A0A5D2R8X9_GOSTO</name>
<proteinExistence type="predicted"/>
<reference evidence="1 2" key="1">
    <citation type="submission" date="2019-07" db="EMBL/GenBank/DDBJ databases">
        <title>WGS assembly of Gossypium tomentosum.</title>
        <authorList>
            <person name="Chen Z.J."/>
            <person name="Sreedasyam A."/>
            <person name="Ando A."/>
            <person name="Song Q."/>
            <person name="De L."/>
            <person name="Hulse-Kemp A."/>
            <person name="Ding M."/>
            <person name="Ye W."/>
            <person name="Kirkbride R."/>
            <person name="Jenkins J."/>
            <person name="Plott C."/>
            <person name="Lovell J."/>
            <person name="Lin Y.-M."/>
            <person name="Vaughn R."/>
            <person name="Liu B."/>
            <person name="Li W."/>
            <person name="Simpson S."/>
            <person name="Scheffler B."/>
            <person name="Saski C."/>
            <person name="Grover C."/>
            <person name="Hu G."/>
            <person name="Conover J."/>
            <person name="Carlson J."/>
            <person name="Shu S."/>
            <person name="Boston L."/>
            <person name="Williams M."/>
            <person name="Peterson D."/>
            <person name="Mcgee K."/>
            <person name="Jones D."/>
            <person name="Wendel J."/>
            <person name="Stelly D."/>
            <person name="Grimwood J."/>
            <person name="Schmutz J."/>
        </authorList>
    </citation>
    <scope>NUCLEOTIDE SEQUENCE [LARGE SCALE GENOMIC DNA]</scope>
    <source>
        <strain evidence="1">7179.01</strain>
    </source>
</reference>
<dbReference type="Proteomes" id="UP000322667">
    <property type="component" value="Chromosome A03"/>
</dbReference>
<evidence type="ECO:0000313" key="1">
    <source>
        <dbReference type="EMBL" id="TYI37189.1"/>
    </source>
</evidence>
<evidence type="ECO:0000313" key="2">
    <source>
        <dbReference type="Proteomes" id="UP000322667"/>
    </source>
</evidence>
<dbReference type="EMBL" id="CM017612">
    <property type="protein sequence ID" value="TYI37189.1"/>
    <property type="molecule type" value="Genomic_DNA"/>
</dbReference>
<protein>
    <submittedName>
        <fullName evidence="1">Uncharacterized protein</fullName>
    </submittedName>
</protein>
<keyword evidence="2" id="KW-1185">Reference proteome</keyword>
<gene>
    <name evidence="1" type="ORF">ES332_A03G195000v1</name>
</gene>